<evidence type="ECO:0000256" key="1">
    <source>
        <dbReference type="ARBA" id="ARBA00004141"/>
    </source>
</evidence>
<dbReference type="Pfam" id="PF04893">
    <property type="entry name" value="Yip1"/>
    <property type="match status" value="1"/>
</dbReference>
<dbReference type="EMBL" id="RIZI01000194">
    <property type="protein sequence ID" value="RNF57865.1"/>
    <property type="molecule type" value="Genomic_DNA"/>
</dbReference>
<organism evidence="7">
    <name type="scientific">Acidithiobacillus sulfuriphilus</name>
    <dbReference type="NCBI Taxonomy" id="1867749"/>
    <lineage>
        <taxon>Bacteria</taxon>
        <taxon>Pseudomonadati</taxon>
        <taxon>Pseudomonadota</taxon>
        <taxon>Acidithiobacillia</taxon>
        <taxon>Acidithiobacillales</taxon>
        <taxon>Acidithiobacillaceae</taxon>
        <taxon>Acidithiobacillus</taxon>
    </lineage>
</organism>
<keyword evidence="3 5" id="KW-1133">Transmembrane helix</keyword>
<feature type="transmembrane region" description="Helical" evidence="5">
    <location>
        <begin position="202"/>
        <end position="227"/>
    </location>
</feature>
<name>A0A3M8QNQ8_9PROT</name>
<dbReference type="InterPro" id="IPR006977">
    <property type="entry name" value="Yip1_dom"/>
</dbReference>
<evidence type="ECO:0000256" key="5">
    <source>
        <dbReference type="SAM" id="Phobius"/>
    </source>
</evidence>
<feature type="transmembrane region" description="Helical" evidence="5">
    <location>
        <begin position="106"/>
        <end position="126"/>
    </location>
</feature>
<accession>A0A3M8QNQ8</accession>
<keyword evidence="2 5" id="KW-0812">Transmembrane</keyword>
<dbReference type="AlphaFoldDB" id="A0A3M8QNQ8"/>
<gene>
    <name evidence="7" type="ORF">EC580_13825</name>
</gene>
<comment type="caution">
    <text evidence="7">The sequence shown here is derived from an EMBL/GenBank/DDBJ whole genome shotgun (WGS) entry which is preliminary data.</text>
</comment>
<dbReference type="GO" id="GO:0016020">
    <property type="term" value="C:membrane"/>
    <property type="evidence" value="ECO:0007669"/>
    <property type="project" value="UniProtKB-SubCell"/>
</dbReference>
<evidence type="ECO:0000256" key="3">
    <source>
        <dbReference type="ARBA" id="ARBA00022989"/>
    </source>
</evidence>
<evidence type="ECO:0000256" key="2">
    <source>
        <dbReference type="ARBA" id="ARBA00022692"/>
    </source>
</evidence>
<evidence type="ECO:0000256" key="4">
    <source>
        <dbReference type="ARBA" id="ARBA00023136"/>
    </source>
</evidence>
<feature type="domain" description="Yip1" evidence="6">
    <location>
        <begin position="40"/>
        <end position="216"/>
    </location>
</feature>
<sequence length="234" mass="24536">MAVAGADGLTPGFAITHTVATGSTEEGAVMQTPSVQRLMAILTKPKEIWPQIAGETTSIRALYMGWILWLAAIPAVFSSIGAALMWSRMMGPATMLGMGGVGPFVIQNLVMGYILQIALVAVLAWATMALAKSFDGQPDLAQATKTVAYAFTPVWLAGVFQALPVPFLGALVSLAAWVYAIYQLFLGLPLTMRCPAQKAGAYTAVIAVIGVVVAILLGMIMGGMWLASRAGTPF</sequence>
<protein>
    <submittedName>
        <fullName evidence="7">DUF1282 domain-containing protein</fullName>
    </submittedName>
</protein>
<feature type="transmembrane region" description="Helical" evidence="5">
    <location>
        <begin position="147"/>
        <end position="164"/>
    </location>
</feature>
<evidence type="ECO:0000313" key="7">
    <source>
        <dbReference type="EMBL" id="RNF57865.1"/>
    </source>
</evidence>
<reference evidence="7" key="1">
    <citation type="submission" date="2018-10" db="EMBL/GenBank/DDBJ databases">
        <title>Acidithiobacillus sulfuriphilus sp. nov.: an extremely acidophilic sulfur-oxidizing chemolithotroph isolated from a neutral pH environment.</title>
        <authorList>
            <person name="Falagan C."/>
            <person name="Moya-Beltran A."/>
            <person name="Quatrini R."/>
            <person name="Johnson D.B."/>
        </authorList>
    </citation>
    <scope>NUCLEOTIDE SEQUENCE [LARGE SCALE GENOMIC DNA]</scope>
    <source>
        <strain evidence="7">CJ-2</strain>
    </source>
</reference>
<feature type="transmembrane region" description="Helical" evidence="5">
    <location>
        <begin position="66"/>
        <end position="86"/>
    </location>
</feature>
<feature type="transmembrane region" description="Helical" evidence="5">
    <location>
        <begin position="170"/>
        <end position="190"/>
    </location>
</feature>
<proteinExistence type="predicted"/>
<evidence type="ECO:0000259" key="6">
    <source>
        <dbReference type="Pfam" id="PF04893"/>
    </source>
</evidence>
<comment type="subcellular location">
    <subcellularLocation>
        <location evidence="1">Membrane</location>
        <topology evidence="1">Multi-pass membrane protein</topology>
    </subcellularLocation>
</comment>
<keyword evidence="4 5" id="KW-0472">Membrane</keyword>